<dbReference type="Proteomes" id="UP000615755">
    <property type="component" value="Unassembled WGS sequence"/>
</dbReference>
<evidence type="ECO:0000313" key="3">
    <source>
        <dbReference type="Proteomes" id="UP000615755"/>
    </source>
</evidence>
<sequence length="167" mass="18764">MKKSIVFFGSLLCSISSSLYAAPDPIFIGGTKYVLTDTDFSRESDVAHECIFPTSPCGLFYEYNITIPVVADAEYDPQFDAQRRLTFDVFAHSGTGRFDFTVRCGDYGTNNYLNMNQWRTTSAQLTRTLNTFGRCKELKVSAQSYGDEAHGVKPSFDMFIYISEALD</sequence>
<keyword evidence="3" id="KW-1185">Reference proteome</keyword>
<comment type="caution">
    <text evidence="2">The sequence shown here is derived from an EMBL/GenBank/DDBJ whole genome shotgun (WGS) entry which is preliminary data.</text>
</comment>
<reference evidence="2 3" key="1">
    <citation type="submission" date="2015-03" db="EMBL/GenBank/DDBJ databases">
        <title>Genome sequence of Pseudoalteromonas aurantia.</title>
        <authorList>
            <person name="Xie B.-B."/>
            <person name="Rong J.-C."/>
            <person name="Qin Q.-L."/>
            <person name="Zhang Y.-Z."/>
        </authorList>
    </citation>
    <scope>NUCLEOTIDE SEQUENCE [LARGE SCALE GENOMIC DNA]</scope>
    <source>
        <strain evidence="2 3">208</strain>
    </source>
</reference>
<dbReference type="RefSeq" id="WP_192509515.1">
    <property type="nucleotide sequence ID" value="NZ_AQGV01000015.1"/>
</dbReference>
<protein>
    <submittedName>
        <fullName evidence="2">Uncharacterized protein</fullName>
    </submittedName>
</protein>
<dbReference type="EMBL" id="AQGV01000015">
    <property type="protein sequence ID" value="MBE0370395.1"/>
    <property type="molecule type" value="Genomic_DNA"/>
</dbReference>
<feature type="signal peptide" evidence="1">
    <location>
        <begin position="1"/>
        <end position="21"/>
    </location>
</feature>
<name>A0ABR9EHB7_9GAMM</name>
<feature type="chain" id="PRO_5047013620" evidence="1">
    <location>
        <begin position="22"/>
        <end position="167"/>
    </location>
</feature>
<organism evidence="2 3">
    <name type="scientific">Pseudoalteromonas aurantia 208</name>
    <dbReference type="NCBI Taxonomy" id="1314867"/>
    <lineage>
        <taxon>Bacteria</taxon>
        <taxon>Pseudomonadati</taxon>
        <taxon>Pseudomonadota</taxon>
        <taxon>Gammaproteobacteria</taxon>
        <taxon>Alteromonadales</taxon>
        <taxon>Pseudoalteromonadaceae</taxon>
        <taxon>Pseudoalteromonas</taxon>
    </lineage>
</organism>
<evidence type="ECO:0000256" key="1">
    <source>
        <dbReference type="SAM" id="SignalP"/>
    </source>
</evidence>
<accession>A0ABR9EHB7</accession>
<evidence type="ECO:0000313" key="2">
    <source>
        <dbReference type="EMBL" id="MBE0370395.1"/>
    </source>
</evidence>
<gene>
    <name evidence="2" type="ORF">PAUR_b0427</name>
</gene>
<keyword evidence="1" id="KW-0732">Signal</keyword>
<proteinExistence type="predicted"/>